<organism evidence="3 4">
    <name type="scientific">Enhygromyxa salina</name>
    <dbReference type="NCBI Taxonomy" id="215803"/>
    <lineage>
        <taxon>Bacteria</taxon>
        <taxon>Pseudomonadati</taxon>
        <taxon>Myxococcota</taxon>
        <taxon>Polyangia</taxon>
        <taxon>Nannocystales</taxon>
        <taxon>Nannocystaceae</taxon>
        <taxon>Enhygromyxa</taxon>
    </lineage>
</organism>
<dbReference type="InterPro" id="IPR013830">
    <property type="entry name" value="SGNH_hydro"/>
</dbReference>
<comment type="caution">
    <text evidence="3">The sequence shown here is derived from an EMBL/GenBank/DDBJ whole genome shotgun (WGS) entry which is preliminary data.</text>
</comment>
<gene>
    <name evidence="3" type="ORF">ENSA7_01420</name>
</gene>
<feature type="region of interest" description="Disordered" evidence="1">
    <location>
        <begin position="221"/>
        <end position="242"/>
    </location>
</feature>
<reference evidence="3 4" key="1">
    <citation type="submission" date="2018-03" db="EMBL/GenBank/DDBJ databases">
        <title>Draft Genome Sequences of the Obligatory Marine Myxobacteria Enhygromyxa salina SWB007.</title>
        <authorList>
            <person name="Poehlein A."/>
            <person name="Moghaddam J.A."/>
            <person name="Harms H."/>
            <person name="Alanjari M."/>
            <person name="Koenig G.M."/>
            <person name="Daniel R."/>
            <person name="Schaeberle T.F."/>
        </authorList>
    </citation>
    <scope>NUCLEOTIDE SEQUENCE [LARGE SCALE GENOMIC DNA]</scope>
    <source>
        <strain evidence="3 4">SWB007</strain>
    </source>
</reference>
<dbReference type="Pfam" id="PF13472">
    <property type="entry name" value="Lipase_GDSL_2"/>
    <property type="match status" value="1"/>
</dbReference>
<dbReference type="EMBL" id="PVNL01000003">
    <property type="protein sequence ID" value="PRQ10097.1"/>
    <property type="molecule type" value="Genomic_DNA"/>
</dbReference>
<dbReference type="Gene3D" id="3.40.50.1110">
    <property type="entry name" value="SGNH hydrolase"/>
    <property type="match status" value="1"/>
</dbReference>
<dbReference type="SUPFAM" id="SSF52266">
    <property type="entry name" value="SGNH hydrolase"/>
    <property type="match status" value="1"/>
</dbReference>
<evidence type="ECO:0000256" key="1">
    <source>
        <dbReference type="SAM" id="MobiDB-lite"/>
    </source>
</evidence>
<protein>
    <recommendedName>
        <fullName evidence="2">SGNH hydrolase-type esterase domain-containing protein</fullName>
    </recommendedName>
</protein>
<dbReference type="RefSeq" id="WP_106087251.1">
    <property type="nucleotide sequence ID" value="NZ_PVNL01000003.1"/>
</dbReference>
<dbReference type="CDD" id="cd00229">
    <property type="entry name" value="SGNH_hydrolase"/>
    <property type="match status" value="1"/>
</dbReference>
<proteinExistence type="predicted"/>
<sequence length="385" mass="41097">MKVGASSTVSPSTLYCFANDIVDLDIHEDILGPTLDFFLLGDAGGTTPFDRDTLAAMSGKSAGWAIEGMPPPIEQERTAIHPSGPSLALVHYGTNDMQLGITYASAMPNYFANMSDLLDILIDAGIVPIVFGISRRLDSESADLWVQTYNAVSRGLAQARSIPFIDLRLATEPLPNHGISGDGLHLEGFSDGPCLFSPEGLTHGYNMRNLIALEGLDRTRRSLESDGESNGDPTPDVDPDIDEPAILLEGLGDVDAPLEIPALPFADTNTTVNAPSLLLDVYSGCGSVADESGPENIYRLVLAEVTPIRAMVLDRAGVDIDIHVLDDTASEIGCIARADRLIELTLDPGTYYFSLDTYVDGQAVEQSGEYTFVVLACEAGDVDCL</sequence>
<name>A0A2S9YYE2_9BACT</name>
<feature type="domain" description="SGNH hydrolase-type esterase" evidence="2">
    <location>
        <begin position="74"/>
        <end position="186"/>
    </location>
</feature>
<evidence type="ECO:0000313" key="4">
    <source>
        <dbReference type="Proteomes" id="UP000238823"/>
    </source>
</evidence>
<dbReference type="AlphaFoldDB" id="A0A2S9YYE2"/>
<dbReference type="Proteomes" id="UP000238823">
    <property type="component" value="Unassembled WGS sequence"/>
</dbReference>
<evidence type="ECO:0000313" key="3">
    <source>
        <dbReference type="EMBL" id="PRQ10097.1"/>
    </source>
</evidence>
<dbReference type="InterPro" id="IPR036514">
    <property type="entry name" value="SGNH_hydro_sf"/>
</dbReference>
<accession>A0A2S9YYE2</accession>
<evidence type="ECO:0000259" key="2">
    <source>
        <dbReference type="Pfam" id="PF13472"/>
    </source>
</evidence>
<feature type="compositionally biased region" description="Acidic residues" evidence="1">
    <location>
        <begin position="225"/>
        <end position="242"/>
    </location>
</feature>
<dbReference type="OrthoDB" id="164810at2"/>
<dbReference type="GO" id="GO:0016788">
    <property type="term" value="F:hydrolase activity, acting on ester bonds"/>
    <property type="evidence" value="ECO:0007669"/>
    <property type="project" value="UniProtKB-ARBA"/>
</dbReference>